<dbReference type="SUPFAM" id="SSF46934">
    <property type="entry name" value="UBA-like"/>
    <property type="match status" value="1"/>
</dbReference>
<feature type="domain" description="DM" evidence="8">
    <location>
        <begin position="27"/>
        <end position="74"/>
    </location>
</feature>
<dbReference type="AlphaFoldDB" id="A0AA36FJJ0"/>
<accession>A0AA36FJJ0</accession>
<evidence type="ECO:0000256" key="6">
    <source>
        <dbReference type="PROSITE-ProRule" id="PRU00070"/>
    </source>
</evidence>
<proteinExistence type="inferred from homology"/>
<evidence type="ECO:0000256" key="2">
    <source>
        <dbReference type="ARBA" id="ARBA00022723"/>
    </source>
</evidence>
<dbReference type="PROSITE" id="PS50809">
    <property type="entry name" value="DM_2"/>
    <property type="match status" value="1"/>
</dbReference>
<dbReference type="GO" id="GO:0005634">
    <property type="term" value="C:nucleus"/>
    <property type="evidence" value="ECO:0007669"/>
    <property type="project" value="UniProtKB-SubCell"/>
</dbReference>
<feature type="region of interest" description="Disordered" evidence="7">
    <location>
        <begin position="330"/>
        <end position="382"/>
    </location>
</feature>
<evidence type="ECO:0000256" key="7">
    <source>
        <dbReference type="SAM" id="MobiDB-lite"/>
    </source>
</evidence>
<feature type="compositionally biased region" description="Polar residues" evidence="7">
    <location>
        <begin position="528"/>
        <end position="541"/>
    </location>
</feature>
<dbReference type="InterPro" id="IPR005173">
    <property type="entry name" value="DMA"/>
</dbReference>
<comment type="similarity">
    <text evidence="1">Belongs to the DMRT family.</text>
</comment>
<feature type="compositionally biased region" description="Gly residues" evidence="7">
    <location>
        <begin position="175"/>
        <end position="184"/>
    </location>
</feature>
<feature type="compositionally biased region" description="Gly residues" evidence="7">
    <location>
        <begin position="149"/>
        <end position="162"/>
    </location>
</feature>
<dbReference type="PROSITE" id="PS40000">
    <property type="entry name" value="DM_1"/>
    <property type="match status" value="1"/>
</dbReference>
<evidence type="ECO:0000313" key="10">
    <source>
        <dbReference type="Proteomes" id="UP001162480"/>
    </source>
</evidence>
<dbReference type="CDD" id="cd14370">
    <property type="entry name" value="CUE_DMA"/>
    <property type="match status" value="1"/>
</dbReference>
<keyword evidence="4 6" id="KW-0238">DNA-binding</keyword>
<name>A0AA36FJJ0_OCTVU</name>
<dbReference type="InterPro" id="IPR009060">
    <property type="entry name" value="UBA-like_sf"/>
</dbReference>
<keyword evidence="5 6" id="KW-0539">Nucleus</keyword>
<sequence length="541" mass="58846">MVSQMLDMNATATLYPLTEKGARKPKCARCRNHGMVSWLKGHKRHCRYKDCTCPKCNLIAERQRVMAAQVALKRQQAAEDAIAIGLRACAASEGRAGCDGASFAAAVMTAGPLWGPGTVTPPHLFTSDENDDDDDCDDDDVIDHDGEVDGSGVGGGGHGINVGGRDDDGDDDDSSGGGGGGSGGRDADPLVRKHMTVSTTNNNSSNNKHNTEHLGLDLRGSEVDSSSDHSQEAFSSAATTTTAHKMAAELTNRSKLSANKLSIGSSNSDHVRQSYAMPTAFRPGRLTNLEILERVFPLQRKSVLELVLQGCNGDLVKAIEHFLSAQDTLVAQHQHQQQQQQQQQQHQHHQHHRRDRHDVNHSQQQHHHHHHHHHTQQHQASIHQHPYINSSSFRPVDRQKLTFGSVKSAFTPLSPLTAFNGLHSAFTPHISAFTPDVFRNPFIPHHQARSAADLLSAPSQLAYQSLSAIPTSIPGILATPFSLHPYRTITMESAQFSSKIPEKNSSDKSTPTDCDQTRDEWDSGSGNGRNTSAISSTKDGD</sequence>
<evidence type="ECO:0000256" key="3">
    <source>
        <dbReference type="ARBA" id="ARBA00022833"/>
    </source>
</evidence>
<comment type="subcellular location">
    <subcellularLocation>
        <location evidence="6">Nucleus</location>
    </subcellularLocation>
</comment>
<evidence type="ECO:0000256" key="4">
    <source>
        <dbReference type="ARBA" id="ARBA00023125"/>
    </source>
</evidence>
<dbReference type="PANTHER" id="PTHR12322">
    <property type="entry name" value="DOUBLESEX AND MAB-3 RELATED TRANSCRIPTION FACTOR DMRT"/>
    <property type="match status" value="1"/>
</dbReference>
<dbReference type="SMART" id="SM00301">
    <property type="entry name" value="DM"/>
    <property type="match status" value="1"/>
</dbReference>
<keyword evidence="2 6" id="KW-0479">Metal-binding</keyword>
<dbReference type="InterPro" id="IPR026607">
    <property type="entry name" value="DMRT"/>
</dbReference>
<dbReference type="GO" id="GO:0046872">
    <property type="term" value="F:metal ion binding"/>
    <property type="evidence" value="ECO:0007669"/>
    <property type="project" value="UniProtKB-KW"/>
</dbReference>
<keyword evidence="3 6" id="KW-0862">Zinc</keyword>
<feature type="region of interest" description="Disordered" evidence="7">
    <location>
        <begin position="496"/>
        <end position="541"/>
    </location>
</feature>
<feature type="region of interest" description="Disordered" evidence="7">
    <location>
        <begin position="119"/>
        <end position="190"/>
    </location>
</feature>
<dbReference type="InterPro" id="IPR001275">
    <property type="entry name" value="DM_DNA-bd"/>
</dbReference>
<dbReference type="GO" id="GO:0007548">
    <property type="term" value="P:sex differentiation"/>
    <property type="evidence" value="ECO:0007669"/>
    <property type="project" value="TreeGrafter"/>
</dbReference>
<dbReference type="EMBL" id="OX597836">
    <property type="protein sequence ID" value="CAI9739324.1"/>
    <property type="molecule type" value="Genomic_DNA"/>
</dbReference>
<feature type="compositionally biased region" description="Acidic residues" evidence="7">
    <location>
        <begin position="128"/>
        <end position="148"/>
    </location>
</feature>
<evidence type="ECO:0000259" key="8">
    <source>
        <dbReference type="PROSITE" id="PS50809"/>
    </source>
</evidence>
<dbReference type="FunFam" id="4.10.1040.10:FF:000001">
    <property type="entry name" value="doublesex- and mab-3-related transcription factor 1"/>
    <property type="match status" value="1"/>
</dbReference>
<dbReference type="Pfam" id="PF00751">
    <property type="entry name" value="DM"/>
    <property type="match status" value="1"/>
</dbReference>
<feature type="compositionally biased region" description="Basic residues" evidence="7">
    <location>
        <begin position="364"/>
        <end position="376"/>
    </location>
</feature>
<dbReference type="Gene3D" id="4.10.1040.10">
    <property type="entry name" value="DM DNA-binding domain"/>
    <property type="match status" value="1"/>
</dbReference>
<feature type="DNA-binding region" description="DM" evidence="6">
    <location>
        <begin position="27"/>
        <end position="74"/>
    </location>
</feature>
<dbReference type="InterPro" id="IPR036407">
    <property type="entry name" value="DM_DNA-bd_sf"/>
</dbReference>
<dbReference type="GO" id="GO:0000981">
    <property type="term" value="F:DNA-binding transcription factor activity, RNA polymerase II-specific"/>
    <property type="evidence" value="ECO:0007669"/>
    <property type="project" value="TreeGrafter"/>
</dbReference>
<gene>
    <name evidence="9" type="ORF">OCTVUL_1B004448</name>
</gene>
<organism evidence="9 10">
    <name type="scientific">Octopus vulgaris</name>
    <name type="common">Common octopus</name>
    <dbReference type="NCBI Taxonomy" id="6645"/>
    <lineage>
        <taxon>Eukaryota</taxon>
        <taxon>Metazoa</taxon>
        <taxon>Spiralia</taxon>
        <taxon>Lophotrochozoa</taxon>
        <taxon>Mollusca</taxon>
        <taxon>Cephalopoda</taxon>
        <taxon>Coleoidea</taxon>
        <taxon>Octopodiformes</taxon>
        <taxon>Octopoda</taxon>
        <taxon>Incirrata</taxon>
        <taxon>Octopodidae</taxon>
        <taxon>Octopus</taxon>
    </lineage>
</organism>
<dbReference type="PANTHER" id="PTHR12322:SF118">
    <property type="entry name" value="DM DOMAIN-CONTAINING PROTEIN"/>
    <property type="match status" value="1"/>
</dbReference>
<dbReference type="GO" id="GO:0000978">
    <property type="term" value="F:RNA polymerase II cis-regulatory region sequence-specific DNA binding"/>
    <property type="evidence" value="ECO:0007669"/>
    <property type="project" value="TreeGrafter"/>
</dbReference>
<protein>
    <submittedName>
        <fullName evidence="9">Doublesex and mab-3 related transcription factor 3, truncated-like</fullName>
    </submittedName>
</protein>
<feature type="compositionally biased region" description="Low complexity" evidence="7">
    <location>
        <begin position="332"/>
        <end position="345"/>
    </location>
</feature>
<evidence type="ECO:0000256" key="1">
    <source>
        <dbReference type="ARBA" id="ARBA00006834"/>
    </source>
</evidence>
<feature type="region of interest" description="Disordered" evidence="7">
    <location>
        <begin position="219"/>
        <end position="240"/>
    </location>
</feature>
<dbReference type="Pfam" id="PF03474">
    <property type="entry name" value="DMA"/>
    <property type="match status" value="1"/>
</dbReference>
<dbReference type="Proteomes" id="UP001162480">
    <property type="component" value="Chromosome 23"/>
</dbReference>
<evidence type="ECO:0000313" key="9">
    <source>
        <dbReference type="EMBL" id="CAI9739324.1"/>
    </source>
</evidence>
<feature type="compositionally biased region" description="Basic and acidic residues" evidence="7">
    <location>
        <begin position="219"/>
        <end position="231"/>
    </location>
</feature>
<keyword evidence="10" id="KW-1185">Reference proteome</keyword>
<reference evidence="9" key="1">
    <citation type="submission" date="2023-08" db="EMBL/GenBank/DDBJ databases">
        <authorList>
            <person name="Alioto T."/>
            <person name="Alioto T."/>
            <person name="Gomez Garrido J."/>
        </authorList>
    </citation>
    <scope>NUCLEOTIDE SEQUENCE</scope>
</reference>
<dbReference type="SUPFAM" id="SSF82927">
    <property type="entry name" value="Cysteine-rich DNA binding domain, (DM domain)"/>
    <property type="match status" value="1"/>
</dbReference>
<evidence type="ECO:0000256" key="5">
    <source>
        <dbReference type="ARBA" id="ARBA00023242"/>
    </source>
</evidence>
<feature type="compositionally biased region" description="Basic residues" evidence="7">
    <location>
        <begin position="346"/>
        <end position="355"/>
    </location>
</feature>